<feature type="region of interest" description="Disordered" evidence="1">
    <location>
        <begin position="375"/>
        <end position="418"/>
    </location>
</feature>
<evidence type="ECO:0000259" key="2">
    <source>
        <dbReference type="PROSITE" id="PS50003"/>
    </source>
</evidence>
<gene>
    <name evidence="4" type="ORF">M0813_03264</name>
</gene>
<feature type="domain" description="DH" evidence="3">
    <location>
        <begin position="797"/>
        <end position="985"/>
    </location>
</feature>
<feature type="region of interest" description="Disordered" evidence="1">
    <location>
        <begin position="690"/>
        <end position="784"/>
    </location>
</feature>
<dbReference type="SUPFAM" id="SSF48065">
    <property type="entry name" value="DBL homology domain (DH-domain)"/>
    <property type="match status" value="1"/>
</dbReference>
<dbReference type="Pfam" id="PF00621">
    <property type="entry name" value="RhoGEF"/>
    <property type="match status" value="1"/>
</dbReference>
<organism evidence="4 5">
    <name type="scientific">Anaeramoeba flamelloides</name>
    <dbReference type="NCBI Taxonomy" id="1746091"/>
    <lineage>
        <taxon>Eukaryota</taxon>
        <taxon>Metamonada</taxon>
        <taxon>Anaeramoebidae</taxon>
        <taxon>Anaeramoeba</taxon>
    </lineage>
</organism>
<feature type="compositionally biased region" description="Basic and acidic residues" evidence="1">
    <location>
        <begin position="140"/>
        <end position="151"/>
    </location>
</feature>
<dbReference type="PANTHER" id="PTHR12673:SF254">
    <property type="entry name" value="RHOGEF DOMAIN-CONTAINING PROTEIN GXCH"/>
    <property type="match status" value="1"/>
</dbReference>
<proteinExistence type="predicted"/>
<dbReference type="SMART" id="SM00233">
    <property type="entry name" value="PH"/>
    <property type="match status" value="2"/>
</dbReference>
<evidence type="ECO:0000313" key="4">
    <source>
        <dbReference type="EMBL" id="KAJ6238031.1"/>
    </source>
</evidence>
<feature type="compositionally biased region" description="Basic and acidic residues" evidence="1">
    <location>
        <begin position="162"/>
        <end position="190"/>
    </location>
</feature>
<dbReference type="Proteomes" id="UP001150062">
    <property type="component" value="Unassembled WGS sequence"/>
</dbReference>
<dbReference type="Gene3D" id="2.30.29.30">
    <property type="entry name" value="Pleckstrin-homology domain (PH domain)/Phosphotyrosine-binding domain (PTB)"/>
    <property type="match status" value="2"/>
</dbReference>
<dbReference type="InterPro" id="IPR001849">
    <property type="entry name" value="PH_domain"/>
</dbReference>
<feature type="compositionally biased region" description="Basic and acidic residues" evidence="1">
    <location>
        <begin position="103"/>
        <end position="131"/>
    </location>
</feature>
<dbReference type="Pfam" id="PF00169">
    <property type="entry name" value="PH"/>
    <property type="match status" value="1"/>
</dbReference>
<dbReference type="InterPro" id="IPR011993">
    <property type="entry name" value="PH-like_dom_sf"/>
</dbReference>
<feature type="region of interest" description="Disordered" evidence="1">
    <location>
        <begin position="1"/>
        <end position="42"/>
    </location>
</feature>
<evidence type="ECO:0000256" key="1">
    <source>
        <dbReference type="SAM" id="MobiDB-lite"/>
    </source>
</evidence>
<feature type="domain" description="PH" evidence="2">
    <location>
        <begin position="1017"/>
        <end position="1115"/>
    </location>
</feature>
<dbReference type="EMBL" id="JAOAOG010000234">
    <property type="protein sequence ID" value="KAJ6238031.1"/>
    <property type="molecule type" value="Genomic_DNA"/>
</dbReference>
<dbReference type="SUPFAM" id="SSF50729">
    <property type="entry name" value="PH domain-like"/>
    <property type="match status" value="2"/>
</dbReference>
<feature type="compositionally biased region" description="Basic and acidic residues" evidence="1">
    <location>
        <begin position="1"/>
        <end position="21"/>
    </location>
</feature>
<sequence length="1129" mass="133057">MNTSQKDQKQNEEPVTLRKNQESQNINNTSIPRKSTQFRKHKKNLYDKKHRHFSQLLKNFSIGVESNDLRKNGLEKIWKELGWLEFNEAENENENENQNENVNESKKRQKEKELNSLTKSRDEPKNKEGSKFENNNHLLVENKKTKLEKNNLGDQSNLQEQKNSKVIEKENQEKEKDQKKEEDQKKETDLQIRPINKATKSNDFKTKRMNSPTMSVSIKDKFRSAKSFKNEKYLPILIENKTKKHKHKQNKKETVLLLDDDLKNYLEFLIDYLKDQYFVLHHLVFKLKKTNEITEELFSRLFGSLQIIVNQQTEVYKKFISITSENNSIEGIYFKLMEFFSEIDYNIYDQWAQNYSDNLNLIISFLKKKNENTVENENDNINSNDNSGGETTEKKKNNNNKKKKKKKKKKSQKSKKTKNQIRNIFIEFSKRSPRQYYEYYFQPLELIYHFKMYLKLFQQQMEVFQTENETIQGLGGNFQFVSRVESVYQKVYPLILNKPNTKIFENLIQKIGKLSIIDLYSPNRKLLNSGTLIKILREKKSLLKYFLFNDLLILAKPIKKIKNQENVEQKTNNKKNIPNNKINIKDFQTKKKKKKKKKLILTEILEIQNSIVHDLRDHNNLEMKIGVEIVLPNDIQRNIYVFLNEDNKLEFLSHITKVKNLKLIVAAIGDNLKKNKIPIFYRESSNNLNKLKNNQSTTGTNSNTQSRTASNGIKMEKENNNDNTNKLGTNTNYSNNDINENINNNNDDDDDEINDEDGDDDINDEDRDGNCNGGEGDGDGDDQENEILFGKITKIEKRSHVIMELIKTEKEYLNDLKIILNLYLNPIKEQKIVKLKDISAIFSSIETIAGANEILYQRLMENYPKEDLISNVGKLNVGKIILELGDYLKSYTLYCSNHELALKTIAHYRKKSNYQKFIQDRILNYPQVRKLKLSDFLIKPIQRICRYPLFFSQLLKATSIDYDDYDDLKNAFLKLSGVTDYVNEKKRSIEASMRILSIVERISGISNHLQLIDPARKFIMEGTLKKKSVKRTQERYFWLFTDLLLYAKPSFGKGKFQYKGHFFLNDIALRDIIYKKENKFLFQIIPSNSNKAYTIFCENQEQKDSWFNSIKTQMDFLQNNNENVTFVQK</sequence>
<dbReference type="InterPro" id="IPR035899">
    <property type="entry name" value="DBL_dom_sf"/>
</dbReference>
<reference evidence="4" key="1">
    <citation type="submission" date="2022-08" db="EMBL/GenBank/DDBJ databases">
        <title>Novel sulfate-reducing endosymbionts in the free-living metamonad Anaeramoeba.</title>
        <authorList>
            <person name="Jerlstrom-Hultqvist J."/>
            <person name="Cepicka I."/>
            <person name="Gallot-Lavallee L."/>
            <person name="Salas-Leiva D."/>
            <person name="Curtis B.A."/>
            <person name="Zahonova K."/>
            <person name="Pipaliya S."/>
            <person name="Dacks J."/>
            <person name="Roger A.J."/>
        </authorList>
    </citation>
    <scope>NUCLEOTIDE SEQUENCE</scope>
    <source>
        <strain evidence="4">Schooner1</strain>
    </source>
</reference>
<dbReference type="Gene3D" id="1.20.900.10">
    <property type="entry name" value="Dbl homology (DH) domain"/>
    <property type="match status" value="1"/>
</dbReference>
<name>A0ABQ8XZK5_9EUKA</name>
<dbReference type="InterPro" id="IPR051092">
    <property type="entry name" value="FYVE_RhoGEF_PH"/>
</dbReference>
<feature type="region of interest" description="Disordered" evidence="1">
    <location>
        <begin position="89"/>
        <end position="190"/>
    </location>
</feature>
<evidence type="ECO:0000259" key="3">
    <source>
        <dbReference type="PROSITE" id="PS50010"/>
    </source>
</evidence>
<feature type="compositionally biased region" description="Basic residues" evidence="1">
    <location>
        <begin position="397"/>
        <end position="418"/>
    </location>
</feature>
<feature type="compositionally biased region" description="Low complexity" evidence="1">
    <location>
        <begin position="690"/>
        <end position="706"/>
    </location>
</feature>
<keyword evidence="5" id="KW-1185">Reference proteome</keyword>
<dbReference type="InterPro" id="IPR000219">
    <property type="entry name" value="DH_dom"/>
</dbReference>
<dbReference type="CDD" id="cd00160">
    <property type="entry name" value="RhoGEF"/>
    <property type="match status" value="1"/>
</dbReference>
<feature type="compositionally biased region" description="Low complexity" evidence="1">
    <location>
        <begin position="721"/>
        <end position="745"/>
    </location>
</feature>
<dbReference type="PANTHER" id="PTHR12673">
    <property type="entry name" value="FACIOGENITAL DYSPLASIA PROTEIN"/>
    <property type="match status" value="1"/>
</dbReference>
<feature type="compositionally biased region" description="Low complexity" evidence="1">
    <location>
        <begin position="375"/>
        <end position="390"/>
    </location>
</feature>
<dbReference type="PROSITE" id="PS50010">
    <property type="entry name" value="DH_2"/>
    <property type="match status" value="1"/>
</dbReference>
<accession>A0ABQ8XZK5</accession>
<feature type="compositionally biased region" description="Acidic residues" evidence="1">
    <location>
        <begin position="746"/>
        <end position="767"/>
    </location>
</feature>
<protein>
    <submittedName>
        <fullName evidence="4">Faciogenital dysplasia protein</fullName>
    </submittedName>
</protein>
<dbReference type="SMART" id="SM00325">
    <property type="entry name" value="RhoGEF"/>
    <property type="match status" value="1"/>
</dbReference>
<comment type="caution">
    <text evidence="4">The sequence shown here is derived from an EMBL/GenBank/DDBJ whole genome shotgun (WGS) entry which is preliminary data.</text>
</comment>
<dbReference type="PROSITE" id="PS50003">
    <property type="entry name" value="PH_DOMAIN"/>
    <property type="match status" value="1"/>
</dbReference>
<feature type="compositionally biased region" description="Polar residues" evidence="1">
    <location>
        <begin position="22"/>
        <end position="35"/>
    </location>
</feature>
<evidence type="ECO:0000313" key="5">
    <source>
        <dbReference type="Proteomes" id="UP001150062"/>
    </source>
</evidence>